<name>E8KI51_9PAST</name>
<dbReference type="EMBL" id="AEVG01000104">
    <property type="protein sequence ID" value="EFX91451.1"/>
    <property type="molecule type" value="Genomic_DNA"/>
</dbReference>
<gene>
    <name evidence="2" type="ORF">HMPREF0027_1518</name>
</gene>
<evidence type="ECO:0000256" key="1">
    <source>
        <dbReference type="SAM" id="Phobius"/>
    </source>
</evidence>
<reference evidence="2 3" key="1">
    <citation type="submission" date="2011-01" db="EMBL/GenBank/DDBJ databases">
        <authorList>
            <person name="Muzny D."/>
            <person name="Qin X."/>
            <person name="Deng J."/>
            <person name="Jiang H."/>
            <person name="Liu Y."/>
            <person name="Qu J."/>
            <person name="Song X.-Z."/>
            <person name="Zhang L."/>
            <person name="Thornton R."/>
            <person name="Coyle M."/>
            <person name="Francisco L."/>
            <person name="Jackson L."/>
            <person name="Javaid M."/>
            <person name="Korchina V."/>
            <person name="Kovar C."/>
            <person name="Mata R."/>
            <person name="Mathew T."/>
            <person name="Ngo R."/>
            <person name="Nguyen L."/>
            <person name="Nguyen N."/>
            <person name="Okwuonu G."/>
            <person name="Ongeri F."/>
            <person name="Pham C."/>
            <person name="Simmons D."/>
            <person name="Wilczek-Boney K."/>
            <person name="Hale W."/>
            <person name="Jakkamsetti A."/>
            <person name="Pham P."/>
            <person name="Ruth R."/>
            <person name="San Lucas F."/>
            <person name="Warren J."/>
            <person name="Zhang J."/>
            <person name="Zhao Z."/>
            <person name="Zhou C."/>
            <person name="Zhu D."/>
            <person name="Lee S."/>
            <person name="Bess C."/>
            <person name="Blankenburg K."/>
            <person name="Forbes L."/>
            <person name="Fu Q."/>
            <person name="Gubbala S."/>
            <person name="Hirani K."/>
            <person name="Jayaseelan J.C."/>
            <person name="Lara F."/>
            <person name="Munidasa M."/>
            <person name="Palculict T."/>
            <person name="Patil S."/>
            <person name="Pu L.-L."/>
            <person name="Saada N."/>
            <person name="Tang L."/>
            <person name="Weissenberger G."/>
            <person name="Zhu Y."/>
            <person name="Hemphill L."/>
            <person name="Shang Y."/>
            <person name="Youmans B."/>
            <person name="Ayvaz T."/>
            <person name="Ross M."/>
            <person name="Santibanez J."/>
            <person name="Aqrawi P."/>
            <person name="Gross S."/>
            <person name="Joshi V."/>
            <person name="Fowler G."/>
            <person name="Nazareth L."/>
            <person name="Reid J."/>
            <person name="Worley K."/>
            <person name="Petrosino J."/>
            <person name="Highlander S."/>
            <person name="Gibbs R."/>
        </authorList>
    </citation>
    <scope>NUCLEOTIDE SEQUENCE [LARGE SCALE GENOMIC DNA]</scope>
    <source>
        <strain evidence="2 3">ATCC 25976</strain>
    </source>
</reference>
<sequence length="103" mass="11934">MIFNPFQSPIKKSMLEVWAKMLDDFTKIAILAMPVTAYSNVELSIKFFNLILLCICVYCSTVISINIRIVSKIRGKYGTYYRYSNGSLFYFNHWLLNKGSKAK</sequence>
<organism evidence="2 3">
    <name type="scientific">Actinobacillus ureae ATCC 25976</name>
    <dbReference type="NCBI Taxonomy" id="887324"/>
    <lineage>
        <taxon>Bacteria</taxon>
        <taxon>Pseudomonadati</taxon>
        <taxon>Pseudomonadota</taxon>
        <taxon>Gammaproteobacteria</taxon>
        <taxon>Pasteurellales</taxon>
        <taxon>Pasteurellaceae</taxon>
        <taxon>Actinobacillus</taxon>
    </lineage>
</organism>
<dbReference type="HOGENOM" id="CLU_2257708_0_0_6"/>
<evidence type="ECO:0000313" key="2">
    <source>
        <dbReference type="EMBL" id="EFX91451.1"/>
    </source>
</evidence>
<feature type="transmembrane region" description="Helical" evidence="1">
    <location>
        <begin position="47"/>
        <end position="67"/>
    </location>
</feature>
<keyword evidence="1" id="KW-1133">Transmembrane helix</keyword>
<comment type="caution">
    <text evidence="2">The sequence shown here is derived from an EMBL/GenBank/DDBJ whole genome shotgun (WGS) entry which is preliminary data.</text>
</comment>
<keyword evidence="1" id="KW-0472">Membrane</keyword>
<keyword evidence="1" id="KW-0812">Transmembrane</keyword>
<keyword evidence="3" id="KW-1185">Reference proteome</keyword>
<evidence type="ECO:0000313" key="3">
    <source>
        <dbReference type="Proteomes" id="UP000005467"/>
    </source>
</evidence>
<protein>
    <submittedName>
        <fullName evidence="2">Uncharacterized protein</fullName>
    </submittedName>
</protein>
<proteinExistence type="predicted"/>
<dbReference type="Proteomes" id="UP000005467">
    <property type="component" value="Unassembled WGS sequence"/>
</dbReference>
<accession>E8KI51</accession>
<dbReference type="AlphaFoldDB" id="E8KI51"/>